<name>A0A926HXC0_9FIRM</name>
<dbReference type="EMBL" id="JACRSS010000005">
    <property type="protein sequence ID" value="MBC8539208.1"/>
    <property type="molecule type" value="Genomic_DNA"/>
</dbReference>
<accession>A0A926HXC0</accession>
<dbReference type="InterPro" id="IPR010982">
    <property type="entry name" value="Lambda_DNA-bd_dom_sf"/>
</dbReference>
<evidence type="ECO:0000256" key="1">
    <source>
        <dbReference type="ARBA" id="ARBA00023125"/>
    </source>
</evidence>
<dbReference type="SMART" id="SM00530">
    <property type="entry name" value="HTH_XRE"/>
    <property type="match status" value="1"/>
</dbReference>
<feature type="domain" description="HTH cro/C1-type" evidence="2">
    <location>
        <begin position="13"/>
        <end position="67"/>
    </location>
</feature>
<dbReference type="GO" id="GO:0003677">
    <property type="term" value="F:DNA binding"/>
    <property type="evidence" value="ECO:0007669"/>
    <property type="project" value="UniProtKB-KW"/>
</dbReference>
<dbReference type="RefSeq" id="WP_249280811.1">
    <property type="nucleotide sequence ID" value="NZ_JACRSS010000005.1"/>
</dbReference>
<keyword evidence="4" id="KW-1185">Reference proteome</keyword>
<evidence type="ECO:0000259" key="2">
    <source>
        <dbReference type="PROSITE" id="PS50943"/>
    </source>
</evidence>
<evidence type="ECO:0000313" key="4">
    <source>
        <dbReference type="Proteomes" id="UP000617951"/>
    </source>
</evidence>
<dbReference type="SUPFAM" id="SSF47413">
    <property type="entry name" value="lambda repressor-like DNA-binding domains"/>
    <property type="match status" value="1"/>
</dbReference>
<dbReference type="CDD" id="cd00093">
    <property type="entry name" value="HTH_XRE"/>
    <property type="match status" value="1"/>
</dbReference>
<protein>
    <submittedName>
        <fullName evidence="3">Helix-turn-helix transcriptional regulator</fullName>
    </submittedName>
</protein>
<dbReference type="Proteomes" id="UP000617951">
    <property type="component" value="Unassembled WGS sequence"/>
</dbReference>
<evidence type="ECO:0000313" key="3">
    <source>
        <dbReference type="EMBL" id="MBC8539208.1"/>
    </source>
</evidence>
<dbReference type="PANTHER" id="PTHR46558:SF11">
    <property type="entry name" value="HTH-TYPE TRANSCRIPTIONAL REGULATOR XRE"/>
    <property type="match status" value="1"/>
</dbReference>
<dbReference type="Pfam" id="PF01381">
    <property type="entry name" value="HTH_3"/>
    <property type="match status" value="1"/>
</dbReference>
<dbReference type="PANTHER" id="PTHR46558">
    <property type="entry name" value="TRACRIPTIONAL REGULATORY PROTEIN-RELATED-RELATED"/>
    <property type="match status" value="1"/>
</dbReference>
<gene>
    <name evidence="3" type="ORF">H8693_09740</name>
</gene>
<dbReference type="AlphaFoldDB" id="A0A926HXC0"/>
<keyword evidence="1" id="KW-0238">DNA-binding</keyword>
<proteinExistence type="predicted"/>
<reference evidence="3" key="1">
    <citation type="submission" date="2020-08" db="EMBL/GenBank/DDBJ databases">
        <title>Genome public.</title>
        <authorList>
            <person name="Liu C."/>
            <person name="Sun Q."/>
        </authorList>
    </citation>
    <scope>NUCLEOTIDE SEQUENCE</scope>
    <source>
        <strain evidence="3">NSJ-63</strain>
    </source>
</reference>
<dbReference type="PROSITE" id="PS50943">
    <property type="entry name" value="HTH_CROC1"/>
    <property type="match status" value="1"/>
</dbReference>
<comment type="caution">
    <text evidence="3">The sequence shown here is derived from an EMBL/GenBank/DDBJ whole genome shotgun (WGS) entry which is preliminary data.</text>
</comment>
<sequence length="111" mass="12501">MKEINYIQIGQKIKKLRNQAGLTQEQMAEMCEISTSFLGHIERGTRKLSLETAVKIADCLHVSMDALIMDGALPATSILPSIESILQKQDKSKQEQVLRLFKVLCENIDKL</sequence>
<dbReference type="InterPro" id="IPR001387">
    <property type="entry name" value="Cro/C1-type_HTH"/>
</dbReference>
<organism evidence="3 4">
    <name type="scientific">Guopingia tenuis</name>
    <dbReference type="NCBI Taxonomy" id="2763656"/>
    <lineage>
        <taxon>Bacteria</taxon>
        <taxon>Bacillati</taxon>
        <taxon>Bacillota</taxon>
        <taxon>Clostridia</taxon>
        <taxon>Christensenellales</taxon>
        <taxon>Christensenellaceae</taxon>
        <taxon>Guopingia</taxon>
    </lineage>
</organism>
<dbReference type="Gene3D" id="1.10.260.40">
    <property type="entry name" value="lambda repressor-like DNA-binding domains"/>
    <property type="match status" value="1"/>
</dbReference>